<comment type="caution">
    <text evidence="2">The sequence shown here is derived from an EMBL/GenBank/DDBJ whole genome shotgun (WGS) entry which is preliminary data.</text>
</comment>
<evidence type="ECO:0000313" key="3">
    <source>
        <dbReference type="Proteomes" id="UP000230233"/>
    </source>
</evidence>
<proteinExistence type="predicted"/>
<name>A0A2G5TYU6_9PELO</name>
<sequence>MLTQSSEITIKRLGSPTVILKGMITCQTHMTTLSKKSYPKESSTLSQKNDSECTPNRELSNKILTGPRKVIITQVTKIWVTPR</sequence>
<dbReference type="Proteomes" id="UP000230233">
    <property type="component" value="Chromosome IV"/>
</dbReference>
<dbReference type="AlphaFoldDB" id="A0A2G5TYU6"/>
<reference evidence="3" key="1">
    <citation type="submission" date="2017-10" db="EMBL/GenBank/DDBJ databases">
        <title>Rapid genome shrinkage in a self-fertile nematode reveals novel sperm competition proteins.</title>
        <authorList>
            <person name="Yin D."/>
            <person name="Schwarz E.M."/>
            <person name="Thomas C.G."/>
            <person name="Felde R.L."/>
            <person name="Korf I.F."/>
            <person name="Cutter A.D."/>
            <person name="Schartner C.M."/>
            <person name="Ralston E.J."/>
            <person name="Meyer B.J."/>
            <person name="Haag E.S."/>
        </authorList>
    </citation>
    <scope>NUCLEOTIDE SEQUENCE [LARGE SCALE GENOMIC DNA]</scope>
    <source>
        <strain evidence="3">JU1422</strain>
    </source>
</reference>
<accession>A0A2G5TYU6</accession>
<dbReference type="EMBL" id="PDUG01000004">
    <property type="protein sequence ID" value="PIC32454.1"/>
    <property type="molecule type" value="Genomic_DNA"/>
</dbReference>
<keyword evidence="3" id="KW-1185">Reference proteome</keyword>
<gene>
    <name evidence="2" type="primary">Cnig_chr_IV.g12776</name>
    <name evidence="2" type="ORF">B9Z55_012776</name>
</gene>
<evidence type="ECO:0000256" key="1">
    <source>
        <dbReference type="SAM" id="MobiDB-lite"/>
    </source>
</evidence>
<protein>
    <submittedName>
        <fullName evidence="2">Uncharacterized protein</fullName>
    </submittedName>
</protein>
<evidence type="ECO:0000313" key="2">
    <source>
        <dbReference type="EMBL" id="PIC32454.1"/>
    </source>
</evidence>
<feature type="compositionally biased region" description="Polar residues" evidence="1">
    <location>
        <begin position="35"/>
        <end position="58"/>
    </location>
</feature>
<feature type="region of interest" description="Disordered" evidence="1">
    <location>
        <begin position="35"/>
        <end position="60"/>
    </location>
</feature>
<organism evidence="2 3">
    <name type="scientific">Caenorhabditis nigoni</name>
    <dbReference type="NCBI Taxonomy" id="1611254"/>
    <lineage>
        <taxon>Eukaryota</taxon>
        <taxon>Metazoa</taxon>
        <taxon>Ecdysozoa</taxon>
        <taxon>Nematoda</taxon>
        <taxon>Chromadorea</taxon>
        <taxon>Rhabditida</taxon>
        <taxon>Rhabditina</taxon>
        <taxon>Rhabditomorpha</taxon>
        <taxon>Rhabditoidea</taxon>
        <taxon>Rhabditidae</taxon>
        <taxon>Peloderinae</taxon>
        <taxon>Caenorhabditis</taxon>
    </lineage>
</organism>